<dbReference type="InterPro" id="IPR050900">
    <property type="entry name" value="Transposase_IS3/IS150/IS904"/>
</dbReference>
<comment type="function">
    <text evidence="1">Involved in the transposition of the insertion sequence.</text>
</comment>
<proteinExistence type="predicted"/>
<evidence type="ECO:0000313" key="2">
    <source>
        <dbReference type="EMBL" id="QBF73870.1"/>
    </source>
</evidence>
<dbReference type="InterPro" id="IPR012337">
    <property type="entry name" value="RNaseH-like_sf"/>
</dbReference>
<dbReference type="InterPro" id="IPR001584">
    <property type="entry name" value="Integrase_cat-core"/>
</dbReference>
<dbReference type="GO" id="GO:0015074">
    <property type="term" value="P:DNA integration"/>
    <property type="evidence" value="ECO:0007669"/>
    <property type="project" value="InterPro"/>
</dbReference>
<accession>B0NHR9</accession>
<dbReference type="Proteomes" id="UP000289664">
    <property type="component" value="Chromosome"/>
</dbReference>
<dbReference type="Pfam" id="PF13276">
    <property type="entry name" value="HTH_21"/>
    <property type="match status" value="1"/>
</dbReference>
<dbReference type="PANTHER" id="PTHR46889">
    <property type="entry name" value="TRANSPOSASE INSF FOR INSERTION SEQUENCE IS3B-RELATED"/>
    <property type="match status" value="1"/>
</dbReference>
<dbReference type="STRING" id="411468.CLOSCI_03032"/>
<evidence type="ECO:0000256" key="1">
    <source>
        <dbReference type="ARBA" id="ARBA00002286"/>
    </source>
</evidence>
<name>B0NHR9_CLOS5</name>
<dbReference type="PANTHER" id="PTHR46889:SF4">
    <property type="entry name" value="TRANSPOSASE INSO FOR INSERTION SEQUENCE ELEMENT IS911B-RELATED"/>
    <property type="match status" value="1"/>
</dbReference>
<dbReference type="AlphaFoldDB" id="B0NHR9"/>
<dbReference type="SUPFAM" id="SSF53098">
    <property type="entry name" value="Ribonuclease H-like"/>
    <property type="match status" value="1"/>
</dbReference>
<dbReference type="GO" id="GO:0003676">
    <property type="term" value="F:nucleic acid binding"/>
    <property type="evidence" value="ECO:0007669"/>
    <property type="project" value="InterPro"/>
</dbReference>
<dbReference type="eggNOG" id="COG2801">
    <property type="taxonomic scope" value="Bacteria"/>
</dbReference>
<protein>
    <submittedName>
        <fullName evidence="2">Uncharacterized protein</fullName>
    </submittedName>
</protein>
<dbReference type="KEGG" id="csci:HDCHBGLK_01259"/>
<dbReference type="InterPro" id="IPR025948">
    <property type="entry name" value="HTH-like_dom"/>
</dbReference>
<dbReference type="EMBL" id="CP036170">
    <property type="protein sequence ID" value="QBF73870.1"/>
    <property type="molecule type" value="Genomic_DNA"/>
</dbReference>
<gene>
    <name evidence="2" type="ORF">HDCHBGLK_01259</name>
</gene>
<dbReference type="Gene3D" id="3.30.420.10">
    <property type="entry name" value="Ribonuclease H-like superfamily/Ribonuclease H"/>
    <property type="match status" value="1"/>
</dbReference>
<sequence length="162" mass="19353">MGYRLIRDTLEHDYNISVNDKRVSRVCRKKKIQSHITHKYNCCTKPATDPAYIAENILNRDFKSDIPNEKWLTDVSTSKAFRQKIIDAGMIQRMSRVAKCIDNGPMEGFWVIMKREMYHGKKYKTKDELIEAIEEYIDYYTNKRVQRNLCVLTPQEIYEKRY</sequence>
<dbReference type="OrthoDB" id="9775203at2"/>
<dbReference type="Pfam" id="PF13333">
    <property type="entry name" value="rve_2"/>
    <property type="match status" value="1"/>
</dbReference>
<dbReference type="HOGENOM" id="CLU_1632509_0_0_9"/>
<dbReference type="GeneID" id="62695484"/>
<keyword evidence="3" id="KW-1185">Reference proteome</keyword>
<dbReference type="InterPro" id="IPR036397">
    <property type="entry name" value="RNaseH_sf"/>
</dbReference>
<dbReference type="RefSeq" id="WP_004605582.1">
    <property type="nucleotide sequence ID" value="NZ_CP036170.1"/>
</dbReference>
<reference evidence="2 3" key="1">
    <citation type="journal article" date="2019" name="Appl. Environ. Microbiol.">
        <title>Clostridium scindens ATCC 35704: integration of nutritional requirements, the complete genome sequence, and global transcriptional responses to bile acids.</title>
        <authorList>
            <person name="Devendran S."/>
            <person name="Shrestha R."/>
            <person name="Alves J.M.P."/>
            <person name="Wolf P.G."/>
            <person name="Ly L."/>
            <person name="Hernandez A.G."/>
            <person name="Mendez-Garcia C."/>
            <person name="Inboden A."/>
            <person name="Wiley J."/>
            <person name="Paul O."/>
            <person name="Allen A."/>
            <person name="Springer E."/>
            <person name="Wright C.L."/>
            <person name="Fields C.J."/>
            <person name="Daniel S.L."/>
            <person name="Ridlon J.M."/>
        </authorList>
    </citation>
    <scope>NUCLEOTIDE SEQUENCE [LARGE SCALE GENOMIC DNA]</scope>
    <source>
        <strain evidence="2 3">ATCC 35704</strain>
    </source>
</reference>
<organism evidence="2 3">
    <name type="scientific">Clostridium scindens (strain ATCC 35704 / DSM 5676 / VPI 13733 / 19)</name>
    <dbReference type="NCBI Taxonomy" id="411468"/>
    <lineage>
        <taxon>Bacteria</taxon>
        <taxon>Bacillati</taxon>
        <taxon>Bacillota</taxon>
        <taxon>Clostridia</taxon>
        <taxon>Lachnospirales</taxon>
        <taxon>Lachnospiraceae</taxon>
    </lineage>
</organism>
<evidence type="ECO:0000313" key="3">
    <source>
        <dbReference type="Proteomes" id="UP000289664"/>
    </source>
</evidence>